<accession>A0A8K0A7M1</accession>
<keyword evidence="3" id="KW-1185">Reference proteome</keyword>
<feature type="compositionally biased region" description="Basic residues" evidence="1">
    <location>
        <begin position="96"/>
        <end position="108"/>
    </location>
</feature>
<name>A0A8K0A7M1_BRALA</name>
<dbReference type="Gene3D" id="1.25.40.10">
    <property type="entry name" value="Tetratricopeptide repeat domain"/>
    <property type="match status" value="1"/>
</dbReference>
<feature type="compositionally biased region" description="Basic residues" evidence="1">
    <location>
        <begin position="188"/>
        <end position="197"/>
    </location>
</feature>
<dbReference type="InterPro" id="IPR006994">
    <property type="entry name" value="TCF25/Rqc1"/>
</dbReference>
<feature type="compositionally biased region" description="Acidic residues" evidence="1">
    <location>
        <begin position="657"/>
        <end position="669"/>
    </location>
</feature>
<feature type="region of interest" description="Disordered" evidence="1">
    <location>
        <begin position="1"/>
        <end position="124"/>
    </location>
</feature>
<dbReference type="OrthoDB" id="205993at2759"/>
<dbReference type="EMBL" id="OV696692">
    <property type="protein sequence ID" value="CAH1269693.1"/>
    <property type="molecule type" value="Genomic_DNA"/>
</dbReference>
<dbReference type="AlphaFoldDB" id="A0A8K0A7M1"/>
<organism evidence="2 3">
    <name type="scientific">Branchiostoma lanceolatum</name>
    <name type="common">Common lancelet</name>
    <name type="synonym">Amphioxus lanceolatum</name>
    <dbReference type="NCBI Taxonomy" id="7740"/>
    <lineage>
        <taxon>Eukaryota</taxon>
        <taxon>Metazoa</taxon>
        <taxon>Chordata</taxon>
        <taxon>Cephalochordata</taxon>
        <taxon>Leptocardii</taxon>
        <taxon>Amphioxiformes</taxon>
        <taxon>Branchiostomatidae</taxon>
        <taxon>Branchiostoma</taxon>
    </lineage>
</organism>
<dbReference type="PANTHER" id="PTHR22684">
    <property type="entry name" value="NULP1-RELATED"/>
    <property type="match status" value="1"/>
</dbReference>
<dbReference type="Proteomes" id="UP000838412">
    <property type="component" value="Chromosome 7"/>
</dbReference>
<gene>
    <name evidence="2" type="primary">TCF25</name>
    <name evidence="2" type="ORF">BLAG_LOCUS22259</name>
</gene>
<protein>
    <submittedName>
        <fullName evidence="2">TCF25 protein</fullName>
    </submittedName>
</protein>
<evidence type="ECO:0000313" key="3">
    <source>
        <dbReference type="Proteomes" id="UP000838412"/>
    </source>
</evidence>
<evidence type="ECO:0000256" key="1">
    <source>
        <dbReference type="SAM" id="MobiDB-lite"/>
    </source>
</evidence>
<evidence type="ECO:0000313" key="2">
    <source>
        <dbReference type="EMBL" id="CAH1269693.1"/>
    </source>
</evidence>
<dbReference type="InterPro" id="IPR011990">
    <property type="entry name" value="TPR-like_helical_dom_sf"/>
</dbReference>
<proteinExistence type="predicted"/>
<dbReference type="PANTHER" id="PTHR22684:SF0">
    <property type="entry name" value="RIBOSOME QUALITY CONTROL COMPLEX SUBUNIT TCF25"/>
    <property type="match status" value="1"/>
</dbReference>
<sequence>MSSRALRKLRGEQGLPDIVADLGVDISSEEEDVPQPVPSGKKKKKKKPVQNPFDLLIDHDDSVEEDIEEDQENVEPDEHQDSLVTESQPQATGKTGGKKRKKKKKKKGGDKEDKGSQQNPEDDIDASIRAVNEMLGELPLQPAASSEHSTLPIGSKSLLSVEHRHLSPENEMKRIFGASTVRGEQRSRTRNKQHKRSWLSQPKSTWPPLSKSGISMKLVETKRGCQHFTFEHNRDYQKVEFDFLDAVESLNPNNITAVLQLHPYHVDSLTQLSDVCKMSEDLQMASELIERALYSFECSFHTLFNMTLGTCRLDYRRAENRSFYLALFKHLTFIGQRGCYRTALEFCKLLLSLDPDEDPLCVLLMIDFYALQAKEYKFLLRMYQEWEIHRNLSQLPNWALSVAMATFQLSREEEADEEEADDLLQKALIMFPSVLSPLLDKCSIHPDKEVENHHFFGPQAQVSQPEALGQLVALFVGRTSPLWKEPEVMQWLERNVKVVLERVDQADPLVEECRKKRQLRYQGTPRNIYRHIIVSEIKDATAALPRDMANAPVLSYDPLPPTNAIISYTRPQRRRVPAGAEGEHSTLSLFLRSMMPNYSNQQDQNVRNVVQGQADEAEGAVGGQDTDLHRGIHALMDAMRDLLTNIQPANVPREDGRDSDEQEWDDEFD</sequence>
<dbReference type="GO" id="GO:1990112">
    <property type="term" value="C:RQC complex"/>
    <property type="evidence" value="ECO:0007669"/>
    <property type="project" value="TreeGrafter"/>
</dbReference>
<feature type="region of interest" description="Disordered" evidence="1">
    <location>
        <begin position="647"/>
        <end position="669"/>
    </location>
</feature>
<feature type="compositionally biased region" description="Acidic residues" evidence="1">
    <location>
        <begin position="61"/>
        <end position="75"/>
    </location>
</feature>
<feature type="region of interest" description="Disordered" evidence="1">
    <location>
        <begin position="177"/>
        <end position="211"/>
    </location>
</feature>
<reference evidence="2" key="1">
    <citation type="submission" date="2022-01" db="EMBL/GenBank/DDBJ databases">
        <authorList>
            <person name="Braso-Vives M."/>
        </authorList>
    </citation>
    <scope>NUCLEOTIDE SEQUENCE</scope>
</reference>
<feature type="compositionally biased region" description="Polar residues" evidence="1">
    <location>
        <begin position="82"/>
        <end position="91"/>
    </location>
</feature>
<dbReference type="Pfam" id="PF04910">
    <property type="entry name" value="Tcf25"/>
    <property type="match status" value="1"/>
</dbReference>